<dbReference type="InterPro" id="IPR029787">
    <property type="entry name" value="Nucleotide_cyclase"/>
</dbReference>
<dbReference type="AlphaFoldDB" id="A0A3A5HB19"/>
<evidence type="ECO:0000259" key="2">
    <source>
        <dbReference type="PROSITE" id="PS50125"/>
    </source>
</evidence>
<dbReference type="InterPro" id="IPR032026">
    <property type="entry name" value="Ad_Cy_reg"/>
</dbReference>
<dbReference type="Pfam" id="PF16701">
    <property type="entry name" value="Ad_Cy_reg"/>
    <property type="match status" value="1"/>
</dbReference>
<dbReference type="GO" id="GO:0004016">
    <property type="term" value="F:adenylate cyclase activity"/>
    <property type="evidence" value="ECO:0007669"/>
    <property type="project" value="UniProtKB-ARBA"/>
</dbReference>
<dbReference type="InterPro" id="IPR050697">
    <property type="entry name" value="Adenylyl/Guanylyl_Cyclase_3/4"/>
</dbReference>
<evidence type="ECO:0000313" key="4">
    <source>
        <dbReference type="Proteomes" id="UP000276542"/>
    </source>
</evidence>
<dbReference type="EMBL" id="QYRP01000002">
    <property type="protein sequence ID" value="RJS46605.1"/>
    <property type="molecule type" value="Genomic_DNA"/>
</dbReference>
<dbReference type="SMART" id="SM00044">
    <property type="entry name" value="CYCc"/>
    <property type="match status" value="1"/>
</dbReference>
<dbReference type="PROSITE" id="PS50125">
    <property type="entry name" value="GUANYLATE_CYCLASE_2"/>
    <property type="match status" value="1"/>
</dbReference>
<dbReference type="OrthoDB" id="310836at2"/>
<keyword evidence="4" id="KW-1185">Reference proteome</keyword>
<evidence type="ECO:0000313" key="3">
    <source>
        <dbReference type="EMBL" id="RJS46605.1"/>
    </source>
</evidence>
<dbReference type="Pfam" id="PF00211">
    <property type="entry name" value="Guanylate_cyc"/>
    <property type="match status" value="1"/>
</dbReference>
<gene>
    <name evidence="3" type="ORF">D4739_10515</name>
</gene>
<dbReference type="GO" id="GO:0035556">
    <property type="term" value="P:intracellular signal transduction"/>
    <property type="evidence" value="ECO:0007669"/>
    <property type="project" value="InterPro"/>
</dbReference>
<name>A0A3A5HB19_9ACTN</name>
<reference evidence="4" key="1">
    <citation type="submission" date="2018-09" db="EMBL/GenBank/DDBJ databases">
        <authorList>
            <person name="Zhu H."/>
        </authorList>
    </citation>
    <scope>NUCLEOTIDE SEQUENCE [LARGE SCALE GENOMIC DNA]</scope>
    <source>
        <strain evidence="4">K1W22B-1</strain>
    </source>
</reference>
<dbReference type="Proteomes" id="UP000276542">
    <property type="component" value="Unassembled WGS sequence"/>
</dbReference>
<dbReference type="Gene3D" id="3.30.70.1230">
    <property type="entry name" value="Nucleotide cyclase"/>
    <property type="match status" value="1"/>
</dbReference>
<dbReference type="InterPro" id="IPR001054">
    <property type="entry name" value="A/G_cyclase"/>
</dbReference>
<feature type="domain" description="Guanylate cyclase" evidence="2">
    <location>
        <begin position="186"/>
        <end position="295"/>
    </location>
</feature>
<proteinExistence type="inferred from homology"/>
<comment type="similarity">
    <text evidence="1">Belongs to the adenylyl cyclase class-3 family.</text>
</comment>
<protein>
    <submittedName>
        <fullName evidence="3">Adenylate/guanylate cyclase domain-containing protein</fullName>
    </submittedName>
</protein>
<sequence>MPLPRDEHALDRIVLGGDPVVSARELAESLGMPLDELRRIWRTLGFPEADPDVLSFTDTDASALGLIKMVLDSGLIERDAVIGVIRSLGQTMARLADWDVTTLAPRAEPGESAEELAGRRLARARQILDEFGTIRDSLLVYAYRRHITAAIARILVVDEPVADAAGSADSLIDVLGAESIRAADVTVGFADLVGFTALSNELGEDRIGDLVEIFESRCHDVVTVSGGRLIKSLGDSVLFVAESPEVAMDIADGIVKMIGRDERMPDVRIGMASGPVSTRLGDVFGPAVNMAARLTAVARRNRIIIDDRTAELLPQEHFEVRRLPARPLRGFGLVEPVTVRRL</sequence>
<dbReference type="SUPFAM" id="SSF55073">
    <property type="entry name" value="Nucleotide cyclase"/>
    <property type="match status" value="1"/>
</dbReference>
<accession>A0A3A5HB19</accession>
<dbReference type="PANTHER" id="PTHR43081">
    <property type="entry name" value="ADENYLATE CYCLASE, TERMINAL-DIFFERENTIATION SPECIFIC-RELATED"/>
    <property type="match status" value="1"/>
</dbReference>
<comment type="caution">
    <text evidence="3">The sequence shown here is derived from an EMBL/GenBank/DDBJ whole genome shotgun (WGS) entry which is preliminary data.</text>
</comment>
<organism evidence="3 4">
    <name type="scientific">Nocardioides cavernaquae</name>
    <dbReference type="NCBI Taxonomy" id="2321396"/>
    <lineage>
        <taxon>Bacteria</taxon>
        <taxon>Bacillati</taxon>
        <taxon>Actinomycetota</taxon>
        <taxon>Actinomycetes</taxon>
        <taxon>Propionibacteriales</taxon>
        <taxon>Nocardioidaceae</taxon>
        <taxon>Nocardioides</taxon>
    </lineage>
</organism>
<dbReference type="CDD" id="cd07302">
    <property type="entry name" value="CHD"/>
    <property type="match status" value="1"/>
</dbReference>
<dbReference type="RefSeq" id="WP_120060576.1">
    <property type="nucleotide sequence ID" value="NZ_QYRP01000002.1"/>
</dbReference>
<dbReference type="GO" id="GO:0006171">
    <property type="term" value="P:cAMP biosynthetic process"/>
    <property type="evidence" value="ECO:0007669"/>
    <property type="project" value="TreeGrafter"/>
</dbReference>
<dbReference type="PANTHER" id="PTHR43081:SF19">
    <property type="entry name" value="PH-SENSITIVE ADENYLATE CYCLASE RV1264"/>
    <property type="match status" value="1"/>
</dbReference>
<evidence type="ECO:0000256" key="1">
    <source>
        <dbReference type="ARBA" id="ARBA00005381"/>
    </source>
</evidence>